<evidence type="ECO:0000313" key="2">
    <source>
        <dbReference type="Proteomes" id="UP000198736"/>
    </source>
</evidence>
<evidence type="ECO:0000313" key="1">
    <source>
        <dbReference type="EMBL" id="CUS38060.1"/>
    </source>
</evidence>
<keyword evidence="2" id="KW-1185">Reference proteome</keyword>
<dbReference type="Pfam" id="PF09720">
    <property type="entry name" value="Unstab_antitox"/>
    <property type="match status" value="1"/>
</dbReference>
<dbReference type="STRING" id="1742973.COMA2_40166"/>
<accession>A0A0S4LKI7</accession>
<dbReference type="EMBL" id="CZPZ01000031">
    <property type="protein sequence ID" value="CUS38060.1"/>
    <property type="molecule type" value="Genomic_DNA"/>
</dbReference>
<reference evidence="2" key="1">
    <citation type="submission" date="2015-10" db="EMBL/GenBank/DDBJ databases">
        <authorList>
            <person name="Luecker S."/>
            <person name="Luecker S."/>
        </authorList>
    </citation>
    <scope>NUCLEOTIDE SEQUENCE [LARGE SCALE GENOMIC DNA]</scope>
</reference>
<dbReference type="InterPro" id="IPR013406">
    <property type="entry name" value="CHP02574_addiction_mod"/>
</dbReference>
<dbReference type="OrthoDB" id="8912983at2"/>
<name>A0A0S4LKI7_9BACT</name>
<gene>
    <name evidence="1" type="ORF">COMA2_40166</name>
</gene>
<protein>
    <recommendedName>
        <fullName evidence="3">Addiction module component</fullName>
    </recommendedName>
</protein>
<organism evidence="1 2">
    <name type="scientific">Candidatus Nitrospira nitrificans</name>
    <dbReference type="NCBI Taxonomy" id="1742973"/>
    <lineage>
        <taxon>Bacteria</taxon>
        <taxon>Pseudomonadati</taxon>
        <taxon>Nitrospirota</taxon>
        <taxon>Nitrospiria</taxon>
        <taxon>Nitrospirales</taxon>
        <taxon>Nitrospiraceae</taxon>
        <taxon>Nitrospira</taxon>
    </lineage>
</organism>
<evidence type="ECO:0008006" key="3">
    <source>
        <dbReference type="Google" id="ProtNLM"/>
    </source>
</evidence>
<dbReference type="RefSeq" id="WP_090899873.1">
    <property type="nucleotide sequence ID" value="NZ_CZPZ01000031.1"/>
</dbReference>
<dbReference type="Proteomes" id="UP000198736">
    <property type="component" value="Unassembled WGS sequence"/>
</dbReference>
<proteinExistence type="predicted"/>
<dbReference type="AlphaFoldDB" id="A0A0S4LKI7"/>
<sequence>MPKSVAELEQEASRLPKKDRAVVAHHLIASIDPGEDVDAEAVWLEEAERRY</sequence>